<evidence type="ECO:0000313" key="3">
    <source>
        <dbReference type="Proteomes" id="UP000054324"/>
    </source>
</evidence>
<dbReference type="OrthoDB" id="6238006at2759"/>
<sequence>MELVFEMDSNLSSAHFCERRARHFLKSDQFSDAIDYFQAALDSMEAALTELDEDDPSLVIVNVQISALRKDLARTILRKHSTENLPLHLSLGQTSYEDGLKSTAAPPNDSPISNHSVSKLSKNDQQSKEEMQMCILELRRLVDTLATKCEVTRCKLAEERAKRVVAEAELMATRSYNYYLPHSPGPNGIRDWDAEQASGATDCRLSPFCSPERFVEDRPCTPVEVDGIDSQSDIWFDANNR</sequence>
<accession>A0A074ZE57</accession>
<gene>
    <name evidence="2" type="ORF">T265_07015</name>
</gene>
<dbReference type="Proteomes" id="UP000054324">
    <property type="component" value="Unassembled WGS sequence"/>
</dbReference>
<feature type="compositionally biased region" description="Polar residues" evidence="1">
    <location>
        <begin position="110"/>
        <end position="120"/>
    </location>
</feature>
<organism evidence="2 3">
    <name type="scientific">Opisthorchis viverrini</name>
    <name type="common">Southeast Asian liver fluke</name>
    <dbReference type="NCBI Taxonomy" id="6198"/>
    <lineage>
        <taxon>Eukaryota</taxon>
        <taxon>Metazoa</taxon>
        <taxon>Spiralia</taxon>
        <taxon>Lophotrochozoa</taxon>
        <taxon>Platyhelminthes</taxon>
        <taxon>Trematoda</taxon>
        <taxon>Digenea</taxon>
        <taxon>Opisthorchiida</taxon>
        <taxon>Opisthorchiata</taxon>
        <taxon>Opisthorchiidae</taxon>
        <taxon>Opisthorchis</taxon>
    </lineage>
</organism>
<keyword evidence="3" id="KW-1185">Reference proteome</keyword>
<reference evidence="2 3" key="1">
    <citation type="submission" date="2013-11" db="EMBL/GenBank/DDBJ databases">
        <title>Opisthorchis viverrini - life in the bile duct.</title>
        <authorList>
            <person name="Young N.D."/>
            <person name="Nagarajan N."/>
            <person name="Lin S.J."/>
            <person name="Korhonen P.K."/>
            <person name="Jex A.R."/>
            <person name="Hall R.S."/>
            <person name="Safavi-Hemami H."/>
            <person name="Kaewkong W."/>
            <person name="Bertrand D."/>
            <person name="Gao S."/>
            <person name="Seet Q."/>
            <person name="Wongkham S."/>
            <person name="Teh B.T."/>
            <person name="Wongkham C."/>
            <person name="Intapan P.M."/>
            <person name="Maleewong W."/>
            <person name="Yang X."/>
            <person name="Hu M."/>
            <person name="Wang Z."/>
            <person name="Hofmann A."/>
            <person name="Sternberg P.W."/>
            <person name="Tan P."/>
            <person name="Wang J."/>
            <person name="Gasser R.B."/>
        </authorList>
    </citation>
    <scope>NUCLEOTIDE SEQUENCE [LARGE SCALE GENOMIC DNA]</scope>
</reference>
<dbReference type="RefSeq" id="XP_009170700.1">
    <property type="nucleotide sequence ID" value="XM_009172436.1"/>
</dbReference>
<name>A0A074ZE57_OPIVI</name>
<proteinExistence type="predicted"/>
<dbReference type="EMBL" id="KL596773">
    <property type="protein sequence ID" value="KER25556.1"/>
    <property type="molecule type" value="Genomic_DNA"/>
</dbReference>
<evidence type="ECO:0000256" key="1">
    <source>
        <dbReference type="SAM" id="MobiDB-lite"/>
    </source>
</evidence>
<protein>
    <submittedName>
        <fullName evidence="2">Uncharacterized protein</fullName>
    </submittedName>
</protein>
<dbReference type="SUPFAM" id="SSF140361">
    <property type="entry name" value="MIT domain-like"/>
    <property type="match status" value="1"/>
</dbReference>
<dbReference type="KEGG" id="ovi:T265_07015"/>
<evidence type="ECO:0000313" key="2">
    <source>
        <dbReference type="EMBL" id="KER25556.1"/>
    </source>
</evidence>
<dbReference type="CTD" id="20321194"/>
<dbReference type="AlphaFoldDB" id="A0A074ZE57"/>
<dbReference type="Gene3D" id="1.20.58.80">
    <property type="entry name" value="Phosphotransferase system, lactose/cellobiose-type IIA subunit"/>
    <property type="match status" value="1"/>
</dbReference>
<feature type="region of interest" description="Disordered" evidence="1">
    <location>
        <begin position="98"/>
        <end position="125"/>
    </location>
</feature>
<dbReference type="GeneID" id="20321194"/>